<evidence type="ECO:0000313" key="2">
    <source>
        <dbReference type="EMBL" id="MBE7524837.1"/>
    </source>
</evidence>
<name>A0A928TR94_UNCKA</name>
<feature type="compositionally biased region" description="Basic and acidic residues" evidence="1">
    <location>
        <begin position="244"/>
        <end position="261"/>
    </location>
</feature>
<evidence type="ECO:0000313" key="3">
    <source>
        <dbReference type="Proteomes" id="UP000710385"/>
    </source>
</evidence>
<comment type="caution">
    <text evidence="2">The sequence shown here is derived from an EMBL/GenBank/DDBJ whole genome shotgun (WGS) entry which is preliminary data.</text>
</comment>
<reference evidence="2" key="1">
    <citation type="submission" date="2020-05" db="EMBL/GenBank/DDBJ databases">
        <title>High-Quality Genomes of Partial-Nitritation/Anammox System by Hierarchical Clustering Based Hybrid Assembly.</title>
        <authorList>
            <person name="Liu L."/>
            <person name="Wang Y."/>
            <person name="Che Y."/>
            <person name="Chen Y."/>
            <person name="Xia Y."/>
            <person name="Luo R."/>
            <person name="Cheng S.H."/>
            <person name="Zheng C."/>
            <person name="Zhang T."/>
        </authorList>
    </citation>
    <scope>NUCLEOTIDE SEQUENCE</scope>
    <source>
        <strain evidence="2">H1_PAT1</strain>
    </source>
</reference>
<evidence type="ECO:0000256" key="1">
    <source>
        <dbReference type="SAM" id="MobiDB-lite"/>
    </source>
</evidence>
<protein>
    <submittedName>
        <fullName evidence="2">Uncharacterized protein</fullName>
    </submittedName>
</protein>
<dbReference type="AlphaFoldDB" id="A0A928TR94"/>
<feature type="compositionally biased region" description="Basic and acidic residues" evidence="1">
    <location>
        <begin position="211"/>
        <end position="222"/>
    </location>
</feature>
<organism evidence="2 3">
    <name type="scientific">candidate division WWE3 bacterium</name>
    <dbReference type="NCBI Taxonomy" id="2053526"/>
    <lineage>
        <taxon>Bacteria</taxon>
        <taxon>Katanobacteria</taxon>
    </lineage>
</organism>
<gene>
    <name evidence="2" type="ORF">HS096_00345</name>
</gene>
<proteinExistence type="predicted"/>
<dbReference type="Proteomes" id="UP000710385">
    <property type="component" value="Unassembled WGS sequence"/>
</dbReference>
<dbReference type="EMBL" id="JABTTY010000001">
    <property type="protein sequence ID" value="MBE7524837.1"/>
    <property type="molecule type" value="Genomic_DNA"/>
</dbReference>
<accession>A0A928TR94</accession>
<sequence length="261" mass="29947">MEQEYIPFFPRGRPEKAFDEYLQEVLIYAHIDMSRAIEPRLTVDEMRANARPSDEVLFQRFSDRVLRWIGEFAGRTRVVLVLPWRVQSDQFLRSYLSELAYKVPKIPVGMDSRSVLLIEGHAAEQDFQRFSGVSFTERIWGTSYGSFFLLRWPASSSSKVQARNLRAFLEARIATDSILPPEPGSSAPFIHTSPTSPPPPLAGTYPEYTQDSEKPRRSERVRLSRSTSRFKAVQEILAPFQERASSDHDSDDENPKSDKKT</sequence>
<feature type="region of interest" description="Disordered" evidence="1">
    <location>
        <begin position="179"/>
        <end position="261"/>
    </location>
</feature>